<gene>
    <name evidence="1" type="primary">orf67</name>
</gene>
<name>Q8JKP4_9VIRU</name>
<proteinExistence type="predicted"/>
<dbReference type="KEGG" id="vg:955035"/>
<protein>
    <submittedName>
        <fullName evidence="1">Orf67</fullName>
    </submittedName>
</protein>
<keyword evidence="2" id="KW-1185">Reference proteome</keyword>
<evidence type="ECO:0000313" key="1">
    <source>
        <dbReference type="EMBL" id="AAN04361.1"/>
    </source>
</evidence>
<evidence type="ECO:0000313" key="2">
    <source>
        <dbReference type="Proteomes" id="UP000232784"/>
    </source>
</evidence>
<organism evidence="1 2">
    <name type="scientific">Heliothis zea nudivirus 1</name>
    <dbReference type="NCBI Taxonomy" id="3116536"/>
    <lineage>
        <taxon>Viruses</taxon>
        <taxon>Viruses incertae sedis</taxon>
        <taxon>Naldaviricetes</taxon>
        <taxon>Lefavirales</taxon>
        <taxon>Nudiviridae</taxon>
        <taxon>Betanudivirus</taxon>
        <taxon>Betanudivirus hezeae</taxon>
    </lineage>
</organism>
<dbReference type="EMBL" id="AF451898">
    <property type="protein sequence ID" value="AAN04361.1"/>
    <property type="molecule type" value="Genomic_DNA"/>
</dbReference>
<sequence length="462" mass="52109">MNGSFISELYRNTKPITNSEMTEPSTVAEAIKLYTKKAMLGSSKSTVDDNVKSANIVKSAKINGSFKSTDSSTLEATSAGIVQFTHNQHVQDAGTLQPLHKPCILMVEYPYTIRSTYASLDHDLVIVDSDLQHLRINILHIEQPLIIDDIEDHLVVDADRISWSYDEELLEDETVQTFRYYAAVQLDHYHNEMHELRQIADTLYQHSKSLLTLRPTTIRSKLNLGTYTRCPPNAFPCSIVWAESVTVSNPGFNLVLMSKVPAISNSKNDPYNSLMSVNLTGVPMQVEKFTERCINHYTCMMHNADDDANLAVFQHSAGESSNFSTVLEGMSQTRPDATRYLSTFFSTLSDKCFDCVYEMTRSCVRLNARKWIHIDRGVPYTILLRRSGIPHPSAPSAPSVSNLVETVHLVDTERCIDSYIATFHRMKFYKIEIHPFGLYSMDEMGNIMYVGVVDKVFTLSGL</sequence>
<dbReference type="Proteomes" id="UP000232784">
    <property type="component" value="Segment"/>
</dbReference>
<accession>Q8JKP4</accession>
<reference evidence="1 2" key="1">
    <citation type="journal article" date="2002" name="J. Virol.">
        <title>Analysis of the complete genome sequence of the Hz-1 virus suggests that it is related to members of the Baculoviridae.</title>
        <authorList>
            <person name="Cheng C.H."/>
            <person name="Liu S.M."/>
            <person name="Chow T.Y."/>
            <person name="Hsiao Y.Y."/>
            <person name="Wang D.P."/>
            <person name="Huang J.J."/>
            <person name="Chen H.H."/>
        </authorList>
    </citation>
    <scope>NUCLEOTIDE SEQUENCE [LARGE SCALE GENOMIC DNA]</scope>
</reference>